<feature type="region of interest" description="Disordered" evidence="1">
    <location>
        <begin position="59"/>
        <end position="140"/>
    </location>
</feature>
<evidence type="ECO:0000313" key="3">
    <source>
        <dbReference type="Proteomes" id="UP000265515"/>
    </source>
</evidence>
<accession>A0A388K0F1</accession>
<feature type="region of interest" description="Disordered" evidence="1">
    <location>
        <begin position="239"/>
        <end position="263"/>
    </location>
</feature>
<reference evidence="2 3" key="1">
    <citation type="journal article" date="2018" name="Cell">
        <title>The Chara Genome: Secondary Complexity and Implications for Plant Terrestrialization.</title>
        <authorList>
            <person name="Nishiyama T."/>
            <person name="Sakayama H."/>
            <person name="Vries J.D."/>
            <person name="Buschmann H."/>
            <person name="Saint-Marcoux D."/>
            <person name="Ullrich K.K."/>
            <person name="Haas F.B."/>
            <person name="Vanderstraeten L."/>
            <person name="Becker D."/>
            <person name="Lang D."/>
            <person name="Vosolsobe S."/>
            <person name="Rombauts S."/>
            <person name="Wilhelmsson P.K.I."/>
            <person name="Janitza P."/>
            <person name="Kern R."/>
            <person name="Heyl A."/>
            <person name="Rumpler F."/>
            <person name="Villalobos L.I.A.C."/>
            <person name="Clay J.M."/>
            <person name="Skokan R."/>
            <person name="Toyoda A."/>
            <person name="Suzuki Y."/>
            <person name="Kagoshima H."/>
            <person name="Schijlen E."/>
            <person name="Tajeshwar N."/>
            <person name="Catarino B."/>
            <person name="Hetherington A.J."/>
            <person name="Saltykova A."/>
            <person name="Bonnot C."/>
            <person name="Breuninger H."/>
            <person name="Symeonidi A."/>
            <person name="Radhakrishnan G.V."/>
            <person name="Van Nieuwerburgh F."/>
            <person name="Deforce D."/>
            <person name="Chang C."/>
            <person name="Karol K.G."/>
            <person name="Hedrich R."/>
            <person name="Ulvskov P."/>
            <person name="Glockner G."/>
            <person name="Delwiche C.F."/>
            <person name="Petrasek J."/>
            <person name="Van de Peer Y."/>
            <person name="Friml J."/>
            <person name="Beilby M."/>
            <person name="Dolan L."/>
            <person name="Kohara Y."/>
            <person name="Sugano S."/>
            <person name="Fujiyama A."/>
            <person name="Delaux P.-M."/>
            <person name="Quint M."/>
            <person name="TheiBen G."/>
            <person name="Hagemann M."/>
            <person name="Harholt J."/>
            <person name="Dunand C."/>
            <person name="Zachgo S."/>
            <person name="Langdale J."/>
            <person name="Maumus F."/>
            <person name="Straeten D.V.D."/>
            <person name="Gould S.B."/>
            <person name="Rensing S.A."/>
        </authorList>
    </citation>
    <scope>NUCLEOTIDE SEQUENCE [LARGE SCALE GENOMIC DNA]</scope>
    <source>
        <strain evidence="2 3">S276</strain>
    </source>
</reference>
<feature type="compositionally biased region" description="Polar residues" evidence="1">
    <location>
        <begin position="105"/>
        <end position="118"/>
    </location>
</feature>
<protein>
    <submittedName>
        <fullName evidence="2">Uncharacterized protein</fullName>
    </submittedName>
</protein>
<dbReference type="AlphaFoldDB" id="A0A388K0F1"/>
<evidence type="ECO:0000313" key="2">
    <source>
        <dbReference type="EMBL" id="GBG63433.1"/>
    </source>
</evidence>
<organism evidence="2 3">
    <name type="scientific">Chara braunii</name>
    <name type="common">Braun's stonewort</name>
    <dbReference type="NCBI Taxonomy" id="69332"/>
    <lineage>
        <taxon>Eukaryota</taxon>
        <taxon>Viridiplantae</taxon>
        <taxon>Streptophyta</taxon>
        <taxon>Charophyceae</taxon>
        <taxon>Charales</taxon>
        <taxon>Characeae</taxon>
        <taxon>Chara</taxon>
    </lineage>
</organism>
<proteinExistence type="predicted"/>
<keyword evidence="3" id="KW-1185">Reference proteome</keyword>
<dbReference type="EMBL" id="BFEA01000039">
    <property type="protein sequence ID" value="GBG63433.1"/>
    <property type="molecule type" value="Genomic_DNA"/>
</dbReference>
<dbReference type="Proteomes" id="UP000265515">
    <property type="component" value="Unassembled WGS sequence"/>
</dbReference>
<gene>
    <name evidence="2" type="ORF">CBR_g38053</name>
</gene>
<evidence type="ECO:0000256" key="1">
    <source>
        <dbReference type="SAM" id="MobiDB-lite"/>
    </source>
</evidence>
<comment type="caution">
    <text evidence="2">The sequence shown here is derived from an EMBL/GenBank/DDBJ whole genome shotgun (WGS) entry which is preliminary data.</text>
</comment>
<dbReference type="Gramene" id="GBG63433">
    <property type="protein sequence ID" value="GBG63433"/>
    <property type="gene ID" value="CBR_g38053"/>
</dbReference>
<feature type="compositionally biased region" description="Gly residues" evidence="1">
    <location>
        <begin position="253"/>
        <end position="263"/>
    </location>
</feature>
<sequence>MARNGGMYYPAESVLVPGAWGKGPVRRAIDSGPTPQFPGHHPVSDAMIPEQSVVVHCGPRRRQRPPQQPGTRGANEPITGTMPDGPEAPDRSVIVQLSRKPQGRHGQTPSTPVPSQFIPQEDPPAPRHVQPVQAHPRPPVGPYPGTPGQVRYVPSTGGPGSGPAHEQWAFGRRTSDVPVIPTEQKFRAIGGPMYIPNGPGSIPRPAEEVSHEFQQGPLWSIGVPESPEGTHEYTLSGVCKGKASSTSEDVESGGSGSRQGGATKGLLFCGLLKRRGRPCNACNRA</sequence>
<name>A0A388K0F1_CHABU</name>